<dbReference type="EMBL" id="NMVQ01000001">
    <property type="protein sequence ID" value="OYO25227.1"/>
    <property type="molecule type" value="Genomic_DNA"/>
</dbReference>
<dbReference type="InterPro" id="IPR015797">
    <property type="entry name" value="NUDIX_hydrolase-like_dom_sf"/>
</dbReference>
<dbReference type="Proteomes" id="UP000216311">
    <property type="component" value="Unassembled WGS sequence"/>
</dbReference>
<dbReference type="RefSeq" id="WP_094362435.1">
    <property type="nucleotide sequence ID" value="NZ_NMVQ01000001.1"/>
</dbReference>
<evidence type="ECO:0000313" key="4">
    <source>
        <dbReference type="Proteomes" id="UP000216311"/>
    </source>
</evidence>
<dbReference type="InterPro" id="IPR029401">
    <property type="entry name" value="Nudix_N"/>
</dbReference>
<accession>A0A255HC24</accession>
<organism evidence="3 4">
    <name type="scientific">Enemella dayhoffiae</name>
    <dbReference type="NCBI Taxonomy" id="2016507"/>
    <lineage>
        <taxon>Bacteria</taxon>
        <taxon>Bacillati</taxon>
        <taxon>Actinomycetota</taxon>
        <taxon>Actinomycetes</taxon>
        <taxon>Propionibacteriales</taxon>
        <taxon>Propionibacteriaceae</taxon>
        <taxon>Enemella</taxon>
    </lineage>
</organism>
<keyword evidence="1 3" id="KW-0378">Hydrolase</keyword>
<dbReference type="OrthoDB" id="5417595at2"/>
<dbReference type="GO" id="GO:0016787">
    <property type="term" value="F:hydrolase activity"/>
    <property type="evidence" value="ECO:0007669"/>
    <property type="project" value="UniProtKB-KW"/>
</dbReference>
<dbReference type="AlphaFoldDB" id="A0A255HC24"/>
<dbReference type="PANTHER" id="PTHR43222">
    <property type="entry name" value="NUDIX HYDROLASE 23"/>
    <property type="match status" value="1"/>
</dbReference>
<dbReference type="InterPro" id="IPR020084">
    <property type="entry name" value="NUDIX_hydrolase_CS"/>
</dbReference>
<dbReference type="Gene3D" id="2.20.70.10">
    <property type="match status" value="1"/>
</dbReference>
<dbReference type="Pfam" id="PF14803">
    <property type="entry name" value="Zn_ribbon_Nudix"/>
    <property type="match status" value="1"/>
</dbReference>
<sequence>MARPEAAFCRTCGHAMQRAVPPMEDRERAVCPNCGFIDYVNPINVVGTVPVWGETGEQVLLCRRNIEPRKGFWTLPAGFLEAGETALDGALRETWEEAGARVHVDGLFTVLDVVYAQQVHLYWRVRLADLDLDPGPETIECQLFHVDELPWGELAFLTVIQTLEHYVADRRTGSFGVHYGEVVWPRP</sequence>
<feature type="domain" description="Nudix hydrolase" evidence="2">
    <location>
        <begin position="38"/>
        <end position="167"/>
    </location>
</feature>
<dbReference type="CDD" id="cd04511">
    <property type="entry name" value="NUDIX_Hydrolase"/>
    <property type="match status" value="1"/>
</dbReference>
<dbReference type="Pfam" id="PF00293">
    <property type="entry name" value="NUDIX"/>
    <property type="match status" value="1"/>
</dbReference>
<dbReference type="PROSITE" id="PS51462">
    <property type="entry name" value="NUDIX"/>
    <property type="match status" value="1"/>
</dbReference>
<evidence type="ECO:0000259" key="2">
    <source>
        <dbReference type="PROSITE" id="PS51462"/>
    </source>
</evidence>
<dbReference type="Gene3D" id="3.90.79.10">
    <property type="entry name" value="Nucleoside Triphosphate Pyrophosphohydrolase"/>
    <property type="match status" value="1"/>
</dbReference>
<evidence type="ECO:0000256" key="1">
    <source>
        <dbReference type="ARBA" id="ARBA00022801"/>
    </source>
</evidence>
<dbReference type="SUPFAM" id="SSF55811">
    <property type="entry name" value="Nudix"/>
    <property type="match status" value="1"/>
</dbReference>
<name>A0A255HC24_9ACTN</name>
<comment type="caution">
    <text evidence="3">The sequence shown here is derived from an EMBL/GenBank/DDBJ whole genome shotgun (WGS) entry which is preliminary data.</text>
</comment>
<dbReference type="InterPro" id="IPR000086">
    <property type="entry name" value="NUDIX_hydrolase_dom"/>
</dbReference>
<gene>
    <name evidence="3" type="ORF">CGZ93_01900</name>
</gene>
<proteinExistence type="predicted"/>
<evidence type="ECO:0000313" key="3">
    <source>
        <dbReference type="EMBL" id="OYO25227.1"/>
    </source>
</evidence>
<reference evidence="3 4" key="1">
    <citation type="submission" date="2017-07" db="EMBL/GenBank/DDBJ databases">
        <title>Draft whole genome sequences of clinical Proprionibacteriaceae strains.</title>
        <authorList>
            <person name="Bernier A.-M."/>
            <person name="Bernard K."/>
            <person name="Domingo M.-C."/>
        </authorList>
    </citation>
    <scope>NUCLEOTIDE SEQUENCE [LARGE SCALE GENOMIC DNA]</scope>
    <source>
        <strain evidence="3 4">NML 130396</strain>
    </source>
</reference>
<dbReference type="PANTHER" id="PTHR43222:SF2">
    <property type="entry name" value="NUDIX HYDROLASE 23, CHLOROPLASTIC"/>
    <property type="match status" value="1"/>
</dbReference>
<keyword evidence="4" id="KW-1185">Reference proteome</keyword>
<protein>
    <submittedName>
        <fullName evidence="3">NUDIX hydrolase</fullName>
    </submittedName>
</protein>
<dbReference type="PROSITE" id="PS00893">
    <property type="entry name" value="NUDIX_BOX"/>
    <property type="match status" value="1"/>
</dbReference>